<evidence type="ECO:0000313" key="1">
    <source>
        <dbReference type="EMBL" id="TNN82392.1"/>
    </source>
</evidence>
<dbReference type="AlphaFoldDB" id="A0A4Z2IYL3"/>
<organism evidence="1 2">
    <name type="scientific">Liparis tanakae</name>
    <name type="common">Tanaka's snailfish</name>
    <dbReference type="NCBI Taxonomy" id="230148"/>
    <lineage>
        <taxon>Eukaryota</taxon>
        <taxon>Metazoa</taxon>
        <taxon>Chordata</taxon>
        <taxon>Craniata</taxon>
        <taxon>Vertebrata</taxon>
        <taxon>Euteleostomi</taxon>
        <taxon>Actinopterygii</taxon>
        <taxon>Neopterygii</taxon>
        <taxon>Teleostei</taxon>
        <taxon>Neoteleostei</taxon>
        <taxon>Acanthomorphata</taxon>
        <taxon>Eupercaria</taxon>
        <taxon>Perciformes</taxon>
        <taxon>Cottioidei</taxon>
        <taxon>Cottales</taxon>
        <taxon>Liparidae</taxon>
        <taxon>Liparis</taxon>
    </lineage>
</organism>
<accession>A0A4Z2IYL3</accession>
<evidence type="ECO:0000313" key="2">
    <source>
        <dbReference type="Proteomes" id="UP000314294"/>
    </source>
</evidence>
<proteinExistence type="predicted"/>
<name>A0A4Z2IYL3_9TELE</name>
<gene>
    <name evidence="1" type="ORF">EYF80_007227</name>
</gene>
<sequence length="87" mass="9215">MYAQLCTGKSSLSTSMISGSPISPGEAFTPNLDASVAKCQHCSGSGTLPLQCDYATVRPFGELTAITVDMWGHGVLGPLNRTREQHM</sequence>
<dbReference type="Proteomes" id="UP000314294">
    <property type="component" value="Unassembled WGS sequence"/>
</dbReference>
<comment type="caution">
    <text evidence="1">The sequence shown here is derived from an EMBL/GenBank/DDBJ whole genome shotgun (WGS) entry which is preliminary data.</text>
</comment>
<protein>
    <submittedName>
        <fullName evidence="1">Uncharacterized protein</fullName>
    </submittedName>
</protein>
<reference evidence="1 2" key="1">
    <citation type="submission" date="2019-03" db="EMBL/GenBank/DDBJ databases">
        <title>First draft genome of Liparis tanakae, snailfish: a comprehensive survey of snailfish specific genes.</title>
        <authorList>
            <person name="Kim W."/>
            <person name="Song I."/>
            <person name="Jeong J.-H."/>
            <person name="Kim D."/>
            <person name="Kim S."/>
            <person name="Ryu S."/>
            <person name="Song J.Y."/>
            <person name="Lee S.K."/>
        </authorList>
    </citation>
    <scope>NUCLEOTIDE SEQUENCE [LARGE SCALE GENOMIC DNA]</scope>
    <source>
        <tissue evidence="1">Muscle</tissue>
    </source>
</reference>
<dbReference type="EMBL" id="SRLO01000039">
    <property type="protein sequence ID" value="TNN82392.1"/>
    <property type="molecule type" value="Genomic_DNA"/>
</dbReference>
<keyword evidence="2" id="KW-1185">Reference proteome</keyword>